<dbReference type="Proteomes" id="UP001243989">
    <property type="component" value="Unassembled WGS sequence"/>
</dbReference>
<organism evidence="1 2">
    <name type="scientific">Colletotrichum phormii</name>
    <dbReference type="NCBI Taxonomy" id="359342"/>
    <lineage>
        <taxon>Eukaryota</taxon>
        <taxon>Fungi</taxon>
        <taxon>Dikarya</taxon>
        <taxon>Ascomycota</taxon>
        <taxon>Pezizomycotina</taxon>
        <taxon>Sordariomycetes</taxon>
        <taxon>Hypocreomycetidae</taxon>
        <taxon>Glomerellales</taxon>
        <taxon>Glomerellaceae</taxon>
        <taxon>Colletotrichum</taxon>
        <taxon>Colletotrichum acutatum species complex</taxon>
    </lineage>
</organism>
<gene>
    <name evidence="1" type="ORF">BDP81DRAFT_32951</name>
</gene>
<keyword evidence="2" id="KW-1185">Reference proteome</keyword>
<reference evidence="1" key="1">
    <citation type="submission" date="2021-06" db="EMBL/GenBank/DDBJ databases">
        <title>Comparative genomics, transcriptomics and evolutionary studies reveal genomic signatures of adaptation to plant cell wall in hemibiotrophic fungi.</title>
        <authorList>
            <consortium name="DOE Joint Genome Institute"/>
            <person name="Baroncelli R."/>
            <person name="Diaz J.F."/>
            <person name="Benocci T."/>
            <person name="Peng M."/>
            <person name="Battaglia E."/>
            <person name="Haridas S."/>
            <person name="Andreopoulos W."/>
            <person name="Labutti K."/>
            <person name="Pangilinan J."/>
            <person name="Floch G.L."/>
            <person name="Makela M.R."/>
            <person name="Henrissat B."/>
            <person name="Grigoriev I.V."/>
            <person name="Crouch J.A."/>
            <person name="De Vries R.P."/>
            <person name="Sukno S.A."/>
            <person name="Thon M.R."/>
        </authorList>
    </citation>
    <scope>NUCLEOTIDE SEQUENCE</scope>
    <source>
        <strain evidence="1">CBS 102054</strain>
    </source>
</reference>
<name>A0AAI9ZQ06_9PEZI</name>
<sequence length="121" mass="13012">MYNSRSLQALFVTFAPVFTARLLCPKTLAATASYMAAATIRFRWTRRVTMVSRGRDTVPCIRKDVRCAAADHFPDASSVSGSLEDGAGVAKRLGGLSNRIFGVLQKRSPGSSLLGKQMATA</sequence>
<comment type="caution">
    <text evidence="1">The sequence shown here is derived from an EMBL/GenBank/DDBJ whole genome shotgun (WGS) entry which is preliminary data.</text>
</comment>
<evidence type="ECO:0000313" key="1">
    <source>
        <dbReference type="EMBL" id="KAK1636049.1"/>
    </source>
</evidence>
<dbReference type="AlphaFoldDB" id="A0AAI9ZQ06"/>
<protein>
    <submittedName>
        <fullName evidence="1">Uncharacterized protein</fullName>
    </submittedName>
</protein>
<accession>A0AAI9ZQ06</accession>
<proteinExistence type="predicted"/>
<evidence type="ECO:0000313" key="2">
    <source>
        <dbReference type="Proteomes" id="UP001243989"/>
    </source>
</evidence>
<dbReference type="GeneID" id="85470181"/>
<dbReference type="EMBL" id="JAHMHQ010000011">
    <property type="protein sequence ID" value="KAK1636049.1"/>
    <property type="molecule type" value="Genomic_DNA"/>
</dbReference>
<dbReference type="RefSeq" id="XP_060444656.1">
    <property type="nucleotide sequence ID" value="XM_060585319.1"/>
</dbReference>